<accession>X6LPG4</accession>
<feature type="non-terminal residue" evidence="1">
    <location>
        <position position="97"/>
    </location>
</feature>
<organism evidence="1 2">
    <name type="scientific">Reticulomyxa filosa</name>
    <dbReference type="NCBI Taxonomy" id="46433"/>
    <lineage>
        <taxon>Eukaryota</taxon>
        <taxon>Sar</taxon>
        <taxon>Rhizaria</taxon>
        <taxon>Retaria</taxon>
        <taxon>Foraminifera</taxon>
        <taxon>Monothalamids</taxon>
        <taxon>Reticulomyxidae</taxon>
        <taxon>Reticulomyxa</taxon>
    </lineage>
</organism>
<name>X6LPG4_RETFI</name>
<comment type="caution">
    <text evidence="1">The sequence shown here is derived from an EMBL/GenBank/DDBJ whole genome shotgun (WGS) entry which is preliminary data.</text>
</comment>
<proteinExistence type="predicted"/>
<keyword evidence="2" id="KW-1185">Reference proteome</keyword>
<protein>
    <submittedName>
        <fullName evidence="1">Uncharacterized protein</fullName>
    </submittedName>
</protein>
<evidence type="ECO:0000313" key="2">
    <source>
        <dbReference type="Proteomes" id="UP000023152"/>
    </source>
</evidence>
<sequence>EATTYGRWQFGSCKGILQGNKNRELVLEIITTIWHYDEIGKNIDRVLLGVGEKELKRIEVVIKQFEECKEISAFQVEFWKKGGRIHNHINSDNNDNE</sequence>
<dbReference type="AlphaFoldDB" id="X6LPG4"/>
<reference evidence="1 2" key="1">
    <citation type="journal article" date="2013" name="Curr. Biol.">
        <title>The Genome of the Foraminiferan Reticulomyxa filosa.</title>
        <authorList>
            <person name="Glockner G."/>
            <person name="Hulsmann N."/>
            <person name="Schleicher M."/>
            <person name="Noegel A.A."/>
            <person name="Eichinger L."/>
            <person name="Gallinger C."/>
            <person name="Pawlowski J."/>
            <person name="Sierra R."/>
            <person name="Euteneuer U."/>
            <person name="Pillet L."/>
            <person name="Moustafa A."/>
            <person name="Platzer M."/>
            <person name="Groth M."/>
            <person name="Szafranski K."/>
            <person name="Schliwa M."/>
        </authorList>
    </citation>
    <scope>NUCLEOTIDE SEQUENCE [LARGE SCALE GENOMIC DNA]</scope>
</reference>
<dbReference type="Proteomes" id="UP000023152">
    <property type="component" value="Unassembled WGS sequence"/>
</dbReference>
<gene>
    <name evidence="1" type="ORF">RFI_34144</name>
</gene>
<feature type="non-terminal residue" evidence="1">
    <location>
        <position position="1"/>
    </location>
</feature>
<evidence type="ECO:0000313" key="1">
    <source>
        <dbReference type="EMBL" id="ETO03266.1"/>
    </source>
</evidence>
<dbReference type="EMBL" id="ASPP01033798">
    <property type="protein sequence ID" value="ETO03266.1"/>
    <property type="molecule type" value="Genomic_DNA"/>
</dbReference>